<accession>A0AA41QFT7</accession>
<dbReference type="AlphaFoldDB" id="A0AA41QFT7"/>
<organism evidence="3 4">
    <name type="scientific">Antribacter soli</name>
    <dbReference type="NCBI Taxonomy" id="2910976"/>
    <lineage>
        <taxon>Bacteria</taxon>
        <taxon>Bacillati</taxon>
        <taxon>Actinomycetota</taxon>
        <taxon>Actinomycetes</taxon>
        <taxon>Micrococcales</taxon>
        <taxon>Promicromonosporaceae</taxon>
        <taxon>Antribacter</taxon>
    </lineage>
</organism>
<gene>
    <name evidence="3" type="ORF">L1785_10405</name>
</gene>
<evidence type="ECO:0000259" key="2">
    <source>
        <dbReference type="SMART" id="SM00754"/>
    </source>
</evidence>
<keyword evidence="1" id="KW-0732">Signal</keyword>
<proteinExistence type="predicted"/>
<sequence>MSQHASSAVRRLGAAAALGLLLAGVGLPAVAAPNSVPLNVGQEVTGSNTGASGSFTYTIDGDQLCYTLVARNLSVPAVAAHIHQGPRHVATPPLIPLEFGATTSFSVSDCLTFDAAVLADVEANPRDYYVNVHTPTFPGGEIRGQLTH</sequence>
<reference evidence="3" key="1">
    <citation type="submission" date="2022-01" db="EMBL/GenBank/DDBJ databases">
        <title>Antribacter sp. nov., isolated from Guizhou of China.</title>
        <authorList>
            <person name="Chengliang C."/>
            <person name="Ya Z."/>
        </authorList>
    </citation>
    <scope>NUCLEOTIDE SEQUENCE</scope>
    <source>
        <strain evidence="3">KLBMP 9083</strain>
    </source>
</reference>
<dbReference type="Pfam" id="PF07452">
    <property type="entry name" value="CHRD"/>
    <property type="match status" value="1"/>
</dbReference>
<name>A0AA41QFT7_9MICO</name>
<keyword evidence="4" id="KW-1185">Reference proteome</keyword>
<evidence type="ECO:0000313" key="3">
    <source>
        <dbReference type="EMBL" id="MCF4121392.1"/>
    </source>
</evidence>
<dbReference type="SMART" id="SM00754">
    <property type="entry name" value="CHRD"/>
    <property type="match status" value="1"/>
</dbReference>
<feature type="signal peptide" evidence="1">
    <location>
        <begin position="1"/>
        <end position="31"/>
    </location>
</feature>
<dbReference type="InterPro" id="IPR010895">
    <property type="entry name" value="CHRD"/>
</dbReference>
<comment type="caution">
    <text evidence="3">The sequence shown here is derived from an EMBL/GenBank/DDBJ whole genome shotgun (WGS) entry which is preliminary data.</text>
</comment>
<evidence type="ECO:0000313" key="4">
    <source>
        <dbReference type="Proteomes" id="UP001165405"/>
    </source>
</evidence>
<evidence type="ECO:0000256" key="1">
    <source>
        <dbReference type="SAM" id="SignalP"/>
    </source>
</evidence>
<dbReference type="RefSeq" id="WP_236089189.1">
    <property type="nucleotide sequence ID" value="NZ_JAKGSG010000029.1"/>
</dbReference>
<feature type="domain" description="CHRD" evidence="2">
    <location>
        <begin position="32"/>
        <end position="148"/>
    </location>
</feature>
<protein>
    <submittedName>
        <fullName evidence="3">CHRD domain-containing protein</fullName>
    </submittedName>
</protein>
<feature type="chain" id="PRO_5041293419" evidence="1">
    <location>
        <begin position="32"/>
        <end position="148"/>
    </location>
</feature>
<dbReference type="EMBL" id="JAKGSG010000029">
    <property type="protein sequence ID" value="MCF4121392.1"/>
    <property type="molecule type" value="Genomic_DNA"/>
</dbReference>
<dbReference type="Proteomes" id="UP001165405">
    <property type="component" value="Unassembled WGS sequence"/>
</dbReference>